<dbReference type="AlphaFoldDB" id="A0A371GXE7"/>
<evidence type="ECO:0000313" key="1">
    <source>
        <dbReference type="EMBL" id="RDX95248.1"/>
    </source>
</evidence>
<dbReference type="EMBL" id="QJKJ01004178">
    <property type="protein sequence ID" value="RDX95248.1"/>
    <property type="molecule type" value="Genomic_DNA"/>
</dbReference>
<feature type="non-terminal residue" evidence="1">
    <location>
        <position position="163"/>
    </location>
</feature>
<evidence type="ECO:0000313" key="2">
    <source>
        <dbReference type="Proteomes" id="UP000257109"/>
    </source>
</evidence>
<sequence>MSAITLKSGKEQPQQQIINMHYEFHNFDDFTNCDCTCTGLTECLIYTEISSVINVSVGVVDIASGNIVGVVKVLAIQPTLPSIVQPLQPLIIIVNKLQAEQKERLLQDLKKLEDFYEHLVKHSTLRLLLKKPLEDVRYFGDFTHFDFGDFFDHKFPIYSLSSS</sequence>
<reference evidence="1" key="1">
    <citation type="submission" date="2018-05" db="EMBL/GenBank/DDBJ databases">
        <title>Draft genome of Mucuna pruriens seed.</title>
        <authorList>
            <person name="Nnadi N.E."/>
            <person name="Vos R."/>
            <person name="Hasami M.H."/>
            <person name="Devisetty U.K."/>
            <person name="Aguiy J.C."/>
        </authorList>
    </citation>
    <scope>NUCLEOTIDE SEQUENCE [LARGE SCALE GENOMIC DNA]</scope>
    <source>
        <strain evidence="1">JCA_2017</strain>
    </source>
</reference>
<dbReference type="Proteomes" id="UP000257109">
    <property type="component" value="Unassembled WGS sequence"/>
</dbReference>
<proteinExistence type="predicted"/>
<accession>A0A371GXE7</accession>
<protein>
    <submittedName>
        <fullName evidence="1">Uncharacterized protein</fullName>
    </submittedName>
</protein>
<gene>
    <name evidence="1" type="ORF">CR513_22257</name>
</gene>
<comment type="caution">
    <text evidence="1">The sequence shown here is derived from an EMBL/GenBank/DDBJ whole genome shotgun (WGS) entry which is preliminary data.</text>
</comment>
<keyword evidence="2" id="KW-1185">Reference proteome</keyword>
<name>A0A371GXE7_MUCPR</name>
<feature type="non-terminal residue" evidence="1">
    <location>
        <position position="1"/>
    </location>
</feature>
<organism evidence="1 2">
    <name type="scientific">Mucuna pruriens</name>
    <name type="common">Velvet bean</name>
    <name type="synonym">Dolichos pruriens</name>
    <dbReference type="NCBI Taxonomy" id="157652"/>
    <lineage>
        <taxon>Eukaryota</taxon>
        <taxon>Viridiplantae</taxon>
        <taxon>Streptophyta</taxon>
        <taxon>Embryophyta</taxon>
        <taxon>Tracheophyta</taxon>
        <taxon>Spermatophyta</taxon>
        <taxon>Magnoliopsida</taxon>
        <taxon>eudicotyledons</taxon>
        <taxon>Gunneridae</taxon>
        <taxon>Pentapetalae</taxon>
        <taxon>rosids</taxon>
        <taxon>fabids</taxon>
        <taxon>Fabales</taxon>
        <taxon>Fabaceae</taxon>
        <taxon>Papilionoideae</taxon>
        <taxon>50 kb inversion clade</taxon>
        <taxon>NPAAA clade</taxon>
        <taxon>indigoferoid/millettioid clade</taxon>
        <taxon>Phaseoleae</taxon>
        <taxon>Mucuna</taxon>
    </lineage>
</organism>